<comment type="caution">
    <text evidence="7">The sequence shown here is derived from an EMBL/GenBank/DDBJ whole genome shotgun (WGS) entry which is preliminary data.</text>
</comment>
<dbReference type="PROSITE" id="PS01081">
    <property type="entry name" value="HTH_TETR_1"/>
    <property type="match status" value="1"/>
</dbReference>
<organism evidence="7 8">
    <name type="scientific">Trinickia dabaoshanensis</name>
    <dbReference type="NCBI Taxonomy" id="564714"/>
    <lineage>
        <taxon>Bacteria</taxon>
        <taxon>Pseudomonadati</taxon>
        <taxon>Pseudomonadota</taxon>
        <taxon>Betaproteobacteria</taxon>
        <taxon>Burkholderiales</taxon>
        <taxon>Burkholderiaceae</taxon>
        <taxon>Trinickia</taxon>
    </lineage>
</organism>
<dbReference type="InterPro" id="IPR011075">
    <property type="entry name" value="TetR_C"/>
</dbReference>
<name>A0A2N7W3H8_9BURK</name>
<dbReference type="InterPro" id="IPR009057">
    <property type="entry name" value="Homeodomain-like_sf"/>
</dbReference>
<evidence type="ECO:0000313" key="8">
    <source>
        <dbReference type="Proteomes" id="UP000235616"/>
    </source>
</evidence>
<evidence type="ECO:0000259" key="6">
    <source>
        <dbReference type="PROSITE" id="PS50977"/>
    </source>
</evidence>
<keyword evidence="3 5" id="KW-0238">DNA-binding</keyword>
<proteinExistence type="predicted"/>
<evidence type="ECO:0000256" key="2">
    <source>
        <dbReference type="ARBA" id="ARBA00023015"/>
    </source>
</evidence>
<keyword evidence="8" id="KW-1185">Reference proteome</keyword>
<reference evidence="7 8" key="1">
    <citation type="submission" date="2018-01" db="EMBL/GenBank/DDBJ databases">
        <title>Whole genome analyses suggest that Burkholderia sensu lato contains two further novel genera in the rhizoxinica-symbiotica group Mycetohabitans gen. nov., and Trinickia gen. nov.: implications for the evolution of diazotrophy and nodulation in the Burkholderiaceae.</title>
        <authorList>
            <person name="Estrada-de los Santos P."/>
            <person name="Palmer M."/>
            <person name="Chavez-Ramirez B."/>
            <person name="Beukes C."/>
            <person name="Steenkamp E.T."/>
            <person name="Hirsch A.M."/>
            <person name="Manyaka P."/>
            <person name="Maluk M."/>
            <person name="Lafos M."/>
            <person name="Crook M."/>
            <person name="Gross E."/>
            <person name="Simon M.F."/>
            <person name="Bueno dos Reis Junior F."/>
            <person name="Poole P.S."/>
            <person name="Venter S.N."/>
            <person name="James E.K."/>
        </authorList>
    </citation>
    <scope>NUCLEOTIDE SEQUENCE [LARGE SCALE GENOMIC DNA]</scope>
    <source>
        <strain evidence="7 8">GIMN1.004</strain>
    </source>
</reference>
<dbReference type="EMBL" id="PNYA01000001">
    <property type="protein sequence ID" value="PMS23959.1"/>
    <property type="molecule type" value="Genomic_DNA"/>
</dbReference>
<gene>
    <name evidence="7" type="ORF">C0Z18_00480</name>
</gene>
<feature type="DNA-binding region" description="H-T-H motif" evidence="5">
    <location>
        <begin position="42"/>
        <end position="61"/>
    </location>
</feature>
<evidence type="ECO:0000256" key="5">
    <source>
        <dbReference type="PROSITE-ProRule" id="PRU00335"/>
    </source>
</evidence>
<dbReference type="InterPro" id="IPR001647">
    <property type="entry name" value="HTH_TetR"/>
</dbReference>
<dbReference type="Gene3D" id="1.10.357.10">
    <property type="entry name" value="Tetracycline Repressor, domain 2"/>
    <property type="match status" value="1"/>
</dbReference>
<evidence type="ECO:0000313" key="7">
    <source>
        <dbReference type="EMBL" id="PMS23959.1"/>
    </source>
</evidence>
<dbReference type="PANTHER" id="PTHR47506">
    <property type="entry name" value="TRANSCRIPTIONAL REGULATORY PROTEIN"/>
    <property type="match status" value="1"/>
</dbReference>
<dbReference type="OrthoDB" id="270177at2"/>
<dbReference type="Pfam" id="PF00440">
    <property type="entry name" value="TetR_N"/>
    <property type="match status" value="1"/>
</dbReference>
<evidence type="ECO:0000256" key="3">
    <source>
        <dbReference type="ARBA" id="ARBA00023125"/>
    </source>
</evidence>
<dbReference type="Gene3D" id="1.10.10.60">
    <property type="entry name" value="Homeodomain-like"/>
    <property type="match status" value="1"/>
</dbReference>
<dbReference type="Pfam" id="PF16925">
    <property type="entry name" value="TetR_C_13"/>
    <property type="match status" value="1"/>
</dbReference>
<sequence length="206" mass="22055">MKAPTGSSTASRGPGRPREFDLEQALDKAIGVFSESGYHATSLGKLTSAMEIAEGSLYKAFQDKRGVFLAAFERYQRLRGERLARKLASVKTGRDKIKAVLAAYAEDSAGKQGRRGCLVVGSAVDLASTDPEMAERVRNQFATLEQRLVELIEEGQGDGSVSARVDAGTTGRLLLCMVQGMRVLGKTGRSGPEMMGVAERALALLD</sequence>
<accession>A0A2N7W3H8</accession>
<protein>
    <submittedName>
        <fullName evidence="7">TetR family transcriptional regulator</fullName>
    </submittedName>
</protein>
<dbReference type="Proteomes" id="UP000235616">
    <property type="component" value="Unassembled WGS sequence"/>
</dbReference>
<evidence type="ECO:0000256" key="4">
    <source>
        <dbReference type="ARBA" id="ARBA00023163"/>
    </source>
</evidence>
<evidence type="ECO:0000256" key="1">
    <source>
        <dbReference type="ARBA" id="ARBA00022491"/>
    </source>
</evidence>
<dbReference type="PANTHER" id="PTHR47506:SF10">
    <property type="entry name" value="TRANSCRIPTIONAL REGULATORY PROTEIN"/>
    <property type="match status" value="1"/>
</dbReference>
<dbReference type="AlphaFoldDB" id="A0A2N7W3H8"/>
<keyword evidence="2" id="KW-0805">Transcription regulation</keyword>
<keyword evidence="1" id="KW-0678">Repressor</keyword>
<dbReference type="InterPro" id="IPR023772">
    <property type="entry name" value="DNA-bd_HTH_TetR-type_CS"/>
</dbReference>
<dbReference type="PROSITE" id="PS50977">
    <property type="entry name" value="HTH_TETR_2"/>
    <property type="match status" value="1"/>
</dbReference>
<dbReference type="GO" id="GO:0003677">
    <property type="term" value="F:DNA binding"/>
    <property type="evidence" value="ECO:0007669"/>
    <property type="project" value="UniProtKB-UniRule"/>
</dbReference>
<keyword evidence="4" id="KW-0804">Transcription</keyword>
<feature type="domain" description="HTH tetR-type" evidence="6">
    <location>
        <begin position="19"/>
        <end position="79"/>
    </location>
</feature>
<dbReference type="InterPro" id="IPR036271">
    <property type="entry name" value="Tet_transcr_reg_TetR-rel_C_sf"/>
</dbReference>
<dbReference type="SUPFAM" id="SSF48498">
    <property type="entry name" value="Tetracyclin repressor-like, C-terminal domain"/>
    <property type="match status" value="1"/>
</dbReference>
<dbReference type="RefSeq" id="WP_102643667.1">
    <property type="nucleotide sequence ID" value="NZ_PNYA01000001.1"/>
</dbReference>
<dbReference type="SUPFAM" id="SSF46689">
    <property type="entry name" value="Homeodomain-like"/>
    <property type="match status" value="1"/>
</dbReference>